<gene>
    <name evidence="5" type="ORF">IAA17_05900</name>
</gene>
<dbReference type="PROSITE" id="PS00584">
    <property type="entry name" value="PFKB_KINASES_2"/>
    <property type="match status" value="1"/>
</dbReference>
<dbReference type="Pfam" id="PF00294">
    <property type="entry name" value="PfkB"/>
    <property type="match status" value="1"/>
</dbReference>
<dbReference type="GO" id="GO:0016301">
    <property type="term" value="F:kinase activity"/>
    <property type="evidence" value="ECO:0007669"/>
    <property type="project" value="UniProtKB-KW"/>
</dbReference>
<evidence type="ECO:0000313" key="6">
    <source>
        <dbReference type="Proteomes" id="UP000824101"/>
    </source>
</evidence>
<evidence type="ECO:0000256" key="2">
    <source>
        <dbReference type="ARBA" id="ARBA00022679"/>
    </source>
</evidence>
<comment type="caution">
    <text evidence="5">The sequence shown here is derived from an EMBL/GenBank/DDBJ whole genome shotgun (WGS) entry which is preliminary data.</text>
</comment>
<dbReference type="AlphaFoldDB" id="A0A9D2GGE4"/>
<proteinExistence type="inferred from homology"/>
<dbReference type="CDD" id="cd01166">
    <property type="entry name" value="KdgK"/>
    <property type="match status" value="1"/>
</dbReference>
<keyword evidence="2" id="KW-0808">Transferase</keyword>
<keyword evidence="3 5" id="KW-0418">Kinase</keyword>
<evidence type="ECO:0000313" key="5">
    <source>
        <dbReference type="EMBL" id="HIZ79303.1"/>
    </source>
</evidence>
<protein>
    <submittedName>
        <fullName evidence="5">Sugar kinase</fullName>
    </submittedName>
</protein>
<evidence type="ECO:0000259" key="4">
    <source>
        <dbReference type="Pfam" id="PF00294"/>
    </source>
</evidence>
<evidence type="ECO:0000256" key="1">
    <source>
        <dbReference type="ARBA" id="ARBA00010688"/>
    </source>
</evidence>
<comment type="similarity">
    <text evidence="1">Belongs to the carbohydrate kinase PfkB family.</text>
</comment>
<dbReference type="SUPFAM" id="SSF53613">
    <property type="entry name" value="Ribokinase-like"/>
    <property type="match status" value="1"/>
</dbReference>
<name>A0A9D2GGE4_9FIRM</name>
<dbReference type="InterPro" id="IPR052700">
    <property type="entry name" value="Carb_kinase_PfkB-like"/>
</dbReference>
<reference evidence="5" key="1">
    <citation type="journal article" date="2021" name="PeerJ">
        <title>Extensive microbial diversity within the chicken gut microbiome revealed by metagenomics and culture.</title>
        <authorList>
            <person name="Gilroy R."/>
            <person name="Ravi A."/>
            <person name="Getino M."/>
            <person name="Pursley I."/>
            <person name="Horton D.L."/>
            <person name="Alikhan N.F."/>
            <person name="Baker D."/>
            <person name="Gharbi K."/>
            <person name="Hall N."/>
            <person name="Watson M."/>
            <person name="Adriaenssens E.M."/>
            <person name="Foster-Nyarko E."/>
            <person name="Jarju S."/>
            <person name="Secka A."/>
            <person name="Antonio M."/>
            <person name="Oren A."/>
            <person name="Chaudhuri R.R."/>
            <person name="La Ragione R."/>
            <person name="Hildebrand F."/>
            <person name="Pallen M.J."/>
        </authorList>
    </citation>
    <scope>NUCLEOTIDE SEQUENCE</scope>
    <source>
        <strain evidence="5">ChiBcec1-1093</strain>
    </source>
</reference>
<evidence type="ECO:0000256" key="3">
    <source>
        <dbReference type="ARBA" id="ARBA00022777"/>
    </source>
</evidence>
<dbReference type="PANTHER" id="PTHR43320">
    <property type="entry name" value="SUGAR KINASE"/>
    <property type="match status" value="1"/>
</dbReference>
<dbReference type="PANTHER" id="PTHR43320:SF2">
    <property type="entry name" value="2-DEHYDRO-3-DEOXYGLUCONOKINASE_2-DEHYDRO-3-DEOXYGALACTONOKINASE"/>
    <property type="match status" value="1"/>
</dbReference>
<dbReference type="InterPro" id="IPR011611">
    <property type="entry name" value="PfkB_dom"/>
</dbReference>
<reference evidence="5" key="2">
    <citation type="submission" date="2021-04" db="EMBL/GenBank/DDBJ databases">
        <authorList>
            <person name="Gilroy R."/>
        </authorList>
    </citation>
    <scope>NUCLEOTIDE SEQUENCE</scope>
    <source>
        <strain evidence="5">ChiBcec1-1093</strain>
    </source>
</reference>
<sequence length="316" mass="34470">MPEIIAVGETMVSFVPEKKGYLRYGMSFIPKVAGAESNLAVYVSRFGHTAGWISRLGEDEFGYLIRNTIRAEGVDTSHVRLVEGERSGVMFRQMLPGRETSVFYYRKDSAASGMDESDVSAEYIKGAKILHLTGITPVLSESCLSMTRAAMDMVRDCGCMVSFDPNIRKKLWGSRDYSEILREMTLEADIVMLGREEAGILFGTEEVCRILELLFQHGRTKYAAVKDGSRGAVAAVPGESVVIPSYPCCCVDPIGAGDAFDAGFLCGILEGRSIEECGKMGAAAGAMATECEGDTEGCPSRRQLELFLRGREEVAR</sequence>
<dbReference type="InterPro" id="IPR002173">
    <property type="entry name" value="Carboh/pur_kinase_PfkB_CS"/>
</dbReference>
<organism evidence="5 6">
    <name type="scientific">Candidatus Lachnoclostridium stercorigallinarum</name>
    <dbReference type="NCBI Taxonomy" id="2838634"/>
    <lineage>
        <taxon>Bacteria</taxon>
        <taxon>Bacillati</taxon>
        <taxon>Bacillota</taxon>
        <taxon>Clostridia</taxon>
        <taxon>Lachnospirales</taxon>
        <taxon>Lachnospiraceae</taxon>
    </lineage>
</organism>
<feature type="domain" description="Carbohydrate kinase PfkB" evidence="4">
    <location>
        <begin position="1"/>
        <end position="299"/>
    </location>
</feature>
<dbReference type="InterPro" id="IPR029056">
    <property type="entry name" value="Ribokinase-like"/>
</dbReference>
<dbReference type="EMBL" id="DXBC01000090">
    <property type="protein sequence ID" value="HIZ79303.1"/>
    <property type="molecule type" value="Genomic_DNA"/>
</dbReference>
<dbReference type="Proteomes" id="UP000824101">
    <property type="component" value="Unassembled WGS sequence"/>
</dbReference>
<accession>A0A9D2GGE4</accession>
<dbReference type="Gene3D" id="3.40.1190.20">
    <property type="match status" value="1"/>
</dbReference>